<gene>
    <name evidence="2" type="ORF">Afe05nite_87120</name>
</gene>
<dbReference type="RefSeq" id="WP_203823196.1">
    <property type="nucleotide sequence ID" value="NZ_BAAABP010000020.1"/>
</dbReference>
<dbReference type="EMBL" id="BOMM01000105">
    <property type="protein sequence ID" value="GIE16872.1"/>
    <property type="molecule type" value="Genomic_DNA"/>
</dbReference>
<dbReference type="AlphaFoldDB" id="A0A919JBP1"/>
<dbReference type="Proteomes" id="UP000598174">
    <property type="component" value="Unassembled WGS sequence"/>
</dbReference>
<protein>
    <recommendedName>
        <fullName evidence="4">HNH nuclease domain-containing protein</fullName>
    </recommendedName>
</protein>
<name>A0A919JBP1_9ACTN</name>
<evidence type="ECO:0000313" key="3">
    <source>
        <dbReference type="Proteomes" id="UP000598174"/>
    </source>
</evidence>
<evidence type="ECO:0000313" key="2">
    <source>
        <dbReference type="EMBL" id="GIE16872.1"/>
    </source>
</evidence>
<dbReference type="CDD" id="cd00085">
    <property type="entry name" value="HNHc"/>
    <property type="match status" value="1"/>
</dbReference>
<accession>A0A919JBP1</accession>
<reference evidence="2" key="1">
    <citation type="submission" date="2021-01" db="EMBL/GenBank/DDBJ databases">
        <title>Whole genome shotgun sequence of Actinoplanes ferrugineus NBRC 15555.</title>
        <authorList>
            <person name="Komaki H."/>
            <person name="Tamura T."/>
        </authorList>
    </citation>
    <scope>NUCLEOTIDE SEQUENCE</scope>
    <source>
        <strain evidence="2">NBRC 15555</strain>
    </source>
</reference>
<organism evidence="2 3">
    <name type="scientific">Paractinoplanes ferrugineus</name>
    <dbReference type="NCBI Taxonomy" id="113564"/>
    <lineage>
        <taxon>Bacteria</taxon>
        <taxon>Bacillati</taxon>
        <taxon>Actinomycetota</taxon>
        <taxon>Actinomycetes</taxon>
        <taxon>Micromonosporales</taxon>
        <taxon>Micromonosporaceae</taxon>
        <taxon>Paractinoplanes</taxon>
    </lineage>
</organism>
<keyword evidence="3" id="KW-1185">Reference proteome</keyword>
<dbReference type="InterPro" id="IPR003615">
    <property type="entry name" value="HNH_nuc"/>
</dbReference>
<comment type="caution">
    <text evidence="2">The sequence shown here is derived from an EMBL/GenBank/DDBJ whole genome shotgun (WGS) entry which is preliminary data.</text>
</comment>
<proteinExistence type="predicted"/>
<feature type="region of interest" description="Disordered" evidence="1">
    <location>
        <begin position="1"/>
        <end position="45"/>
    </location>
</feature>
<evidence type="ECO:0000256" key="1">
    <source>
        <dbReference type="SAM" id="MobiDB-lite"/>
    </source>
</evidence>
<sequence>MKKTELKRLTPLASTSQLRRTALPASPASRSTKHANMPKPRPRNTGPLAAVLRILAARSEGLCEFWQCLEDAAHTHHRRPRRMGGSSVSDTNQPSNLLRLCPDHHEWVESQRAKALELGLLLHAGAVPAEVPVLTRHGEVFLIDDGTYVEAPR</sequence>
<evidence type="ECO:0008006" key="4">
    <source>
        <dbReference type="Google" id="ProtNLM"/>
    </source>
</evidence>